<dbReference type="STRING" id="1391627.SAMN05216464_108196"/>
<dbReference type="InterPro" id="IPR009057">
    <property type="entry name" value="Homeodomain-like_sf"/>
</dbReference>
<evidence type="ECO:0000256" key="2">
    <source>
        <dbReference type="ARBA" id="ARBA00023125"/>
    </source>
</evidence>
<dbReference type="InterPro" id="IPR018060">
    <property type="entry name" value="HTH_AraC"/>
</dbReference>
<dbReference type="SUPFAM" id="SSF51215">
    <property type="entry name" value="Regulatory protein AraC"/>
    <property type="match status" value="1"/>
</dbReference>
<dbReference type="InterPro" id="IPR018062">
    <property type="entry name" value="HTH_AraC-typ_CS"/>
</dbReference>
<accession>A0A1G7EWZ9</accession>
<dbReference type="PROSITE" id="PS00041">
    <property type="entry name" value="HTH_ARAC_FAMILY_1"/>
    <property type="match status" value="1"/>
</dbReference>
<sequence length="305" mass="35787">MKDNSKRRDGFVGEKLISIPQKVIKTAKTTYPALLQNYVTHIGYFPKASFHYRERRKGCEDNILIYCLQGKGNFIVDQTHFEIKSNQFIMVPATDKYMRYWADRTDPWTIYWIHFTGENIAEFNKSLKLSISKGPVQVPFNEKAIAVWQNIYETFEMGYSNENMINASFLIYPLLSSFLFYKNNMESGEQSHSRNIISETIAYMRQHINEKLTVENLANLNLLSASYFSKFFSNAVGMPPIDYFIHLKMQRACYLIKTENTKIKIVARELGYEDQFYFSRLFKSHIGISPNEYRLSTKNDDFKLN</sequence>
<dbReference type="SMART" id="SM00342">
    <property type="entry name" value="HTH_ARAC"/>
    <property type="match status" value="1"/>
</dbReference>
<dbReference type="PRINTS" id="PR00032">
    <property type="entry name" value="HTHARAC"/>
</dbReference>
<dbReference type="InterPro" id="IPR020449">
    <property type="entry name" value="Tscrpt_reg_AraC-type_HTH"/>
</dbReference>
<evidence type="ECO:0000313" key="5">
    <source>
        <dbReference type="EMBL" id="SDE68172.1"/>
    </source>
</evidence>
<dbReference type="RefSeq" id="WP_091151116.1">
    <property type="nucleotide sequence ID" value="NZ_FNAI01000008.1"/>
</dbReference>
<keyword evidence="1" id="KW-0805">Transcription regulation</keyword>
<dbReference type="Gene3D" id="2.60.120.280">
    <property type="entry name" value="Regulatory protein AraC"/>
    <property type="match status" value="1"/>
</dbReference>
<dbReference type="PANTHER" id="PTHR43280">
    <property type="entry name" value="ARAC-FAMILY TRANSCRIPTIONAL REGULATOR"/>
    <property type="match status" value="1"/>
</dbReference>
<name>A0A1G7EWZ9_9SPHI</name>
<dbReference type="GO" id="GO:0043565">
    <property type="term" value="F:sequence-specific DNA binding"/>
    <property type="evidence" value="ECO:0007669"/>
    <property type="project" value="InterPro"/>
</dbReference>
<dbReference type="Proteomes" id="UP000199072">
    <property type="component" value="Unassembled WGS sequence"/>
</dbReference>
<gene>
    <name evidence="5" type="ORF">SAMN05216464_108196</name>
</gene>
<dbReference type="GO" id="GO:0003700">
    <property type="term" value="F:DNA-binding transcription factor activity"/>
    <property type="evidence" value="ECO:0007669"/>
    <property type="project" value="InterPro"/>
</dbReference>
<evidence type="ECO:0000259" key="4">
    <source>
        <dbReference type="PROSITE" id="PS01124"/>
    </source>
</evidence>
<dbReference type="InterPro" id="IPR037923">
    <property type="entry name" value="HTH-like"/>
</dbReference>
<keyword evidence="2" id="KW-0238">DNA-binding</keyword>
<evidence type="ECO:0000313" key="6">
    <source>
        <dbReference type="Proteomes" id="UP000199072"/>
    </source>
</evidence>
<keyword evidence="3" id="KW-0804">Transcription</keyword>
<dbReference type="PROSITE" id="PS01124">
    <property type="entry name" value="HTH_ARAC_FAMILY_2"/>
    <property type="match status" value="1"/>
</dbReference>
<dbReference type="CDD" id="cd06986">
    <property type="entry name" value="cupin_MmsR-like_N"/>
    <property type="match status" value="1"/>
</dbReference>
<dbReference type="InterPro" id="IPR003313">
    <property type="entry name" value="AraC-bd"/>
</dbReference>
<dbReference type="AlphaFoldDB" id="A0A1G7EWZ9"/>
<organism evidence="5 6">
    <name type="scientific">Mucilaginibacter pineti</name>
    <dbReference type="NCBI Taxonomy" id="1391627"/>
    <lineage>
        <taxon>Bacteria</taxon>
        <taxon>Pseudomonadati</taxon>
        <taxon>Bacteroidota</taxon>
        <taxon>Sphingobacteriia</taxon>
        <taxon>Sphingobacteriales</taxon>
        <taxon>Sphingobacteriaceae</taxon>
        <taxon>Mucilaginibacter</taxon>
    </lineage>
</organism>
<keyword evidence="6" id="KW-1185">Reference proteome</keyword>
<feature type="domain" description="HTH araC/xylS-type" evidence="4">
    <location>
        <begin position="198"/>
        <end position="296"/>
    </location>
</feature>
<dbReference type="EMBL" id="FNAI01000008">
    <property type="protein sequence ID" value="SDE68172.1"/>
    <property type="molecule type" value="Genomic_DNA"/>
</dbReference>
<proteinExistence type="predicted"/>
<dbReference type="Pfam" id="PF12833">
    <property type="entry name" value="HTH_18"/>
    <property type="match status" value="1"/>
</dbReference>
<evidence type="ECO:0000256" key="3">
    <source>
        <dbReference type="ARBA" id="ARBA00023163"/>
    </source>
</evidence>
<dbReference type="SUPFAM" id="SSF46689">
    <property type="entry name" value="Homeodomain-like"/>
    <property type="match status" value="2"/>
</dbReference>
<dbReference type="Gene3D" id="1.10.10.60">
    <property type="entry name" value="Homeodomain-like"/>
    <property type="match status" value="2"/>
</dbReference>
<dbReference type="OrthoDB" id="9813413at2"/>
<protein>
    <submittedName>
        <fullName evidence="5">Transcriptional regulator, AraC family</fullName>
    </submittedName>
</protein>
<dbReference type="Pfam" id="PF02311">
    <property type="entry name" value="AraC_binding"/>
    <property type="match status" value="1"/>
</dbReference>
<reference evidence="5 6" key="1">
    <citation type="submission" date="2016-10" db="EMBL/GenBank/DDBJ databases">
        <authorList>
            <person name="de Groot N.N."/>
        </authorList>
    </citation>
    <scope>NUCLEOTIDE SEQUENCE [LARGE SCALE GENOMIC DNA]</scope>
    <source>
        <strain evidence="5 6">47C3B</strain>
    </source>
</reference>
<dbReference type="PANTHER" id="PTHR43280:SF30">
    <property type="entry name" value="MMSAB OPERON REGULATORY PROTEIN"/>
    <property type="match status" value="1"/>
</dbReference>
<evidence type="ECO:0000256" key="1">
    <source>
        <dbReference type="ARBA" id="ARBA00023015"/>
    </source>
</evidence>